<keyword evidence="5" id="KW-1185">Reference proteome</keyword>
<evidence type="ECO:0000313" key="4">
    <source>
        <dbReference type="EMBL" id="MDY7228194.1"/>
    </source>
</evidence>
<dbReference type="PROSITE" id="PS51902">
    <property type="entry name" value="CLPX_ZB"/>
    <property type="match status" value="1"/>
</dbReference>
<dbReference type="InterPro" id="IPR010603">
    <property type="entry name" value="Znf_CppX_C4"/>
</dbReference>
<feature type="region of interest" description="Disordered" evidence="2">
    <location>
        <begin position="208"/>
        <end position="244"/>
    </location>
</feature>
<dbReference type="InterPro" id="IPR027417">
    <property type="entry name" value="P-loop_NTPase"/>
</dbReference>
<keyword evidence="1" id="KW-0862">Zinc</keyword>
<dbReference type="Pfam" id="PF06689">
    <property type="entry name" value="zf-C4_ClpX"/>
    <property type="match status" value="1"/>
</dbReference>
<feature type="compositionally biased region" description="Basic and acidic residues" evidence="2">
    <location>
        <begin position="76"/>
        <end position="92"/>
    </location>
</feature>
<feature type="region of interest" description="Disordered" evidence="2">
    <location>
        <begin position="515"/>
        <end position="541"/>
    </location>
</feature>
<dbReference type="InterPro" id="IPR059188">
    <property type="entry name" value="Znf_CLPX-like"/>
</dbReference>
<keyword evidence="1" id="KW-0143">Chaperone</keyword>
<comment type="similarity">
    <text evidence="1">Belongs to the ClpX chaperone family.</text>
</comment>
<dbReference type="EMBL" id="JAXIVS010000005">
    <property type="protein sequence ID" value="MDY7228194.1"/>
    <property type="molecule type" value="Genomic_DNA"/>
</dbReference>
<dbReference type="RefSeq" id="WP_321546918.1">
    <property type="nucleotide sequence ID" value="NZ_JAXIVS010000005.1"/>
</dbReference>
<dbReference type="Proteomes" id="UP001291309">
    <property type="component" value="Unassembled WGS sequence"/>
</dbReference>
<feature type="binding site" evidence="1">
    <location>
        <position position="280"/>
    </location>
    <ligand>
        <name>Zn(2+)</name>
        <dbReference type="ChEBI" id="CHEBI:29105"/>
    </ligand>
</feature>
<name>A0ABU5H5Q1_9BACT</name>
<reference evidence="4 5" key="1">
    <citation type="submission" date="2023-12" db="EMBL/GenBank/DDBJ databases">
        <title>the genome sequence of Hyalangium sp. s54d21.</title>
        <authorList>
            <person name="Zhang X."/>
        </authorList>
    </citation>
    <scope>NUCLEOTIDE SEQUENCE [LARGE SCALE GENOMIC DNA]</scope>
    <source>
        <strain evidence="5">s54d21</strain>
    </source>
</reference>
<feature type="region of interest" description="Disordered" evidence="2">
    <location>
        <begin position="49"/>
        <end position="92"/>
    </location>
</feature>
<feature type="binding site" evidence="1">
    <location>
        <position position="257"/>
    </location>
    <ligand>
        <name>Zn(2+)</name>
        <dbReference type="ChEBI" id="CHEBI:29105"/>
    </ligand>
</feature>
<feature type="binding site" evidence="1">
    <location>
        <position position="277"/>
    </location>
    <ligand>
        <name>Zn(2+)</name>
        <dbReference type="ChEBI" id="CHEBI:29105"/>
    </ligand>
</feature>
<keyword evidence="1" id="KW-0479">Metal-binding</keyword>
<feature type="domain" description="ClpX-type ZB" evidence="3">
    <location>
        <begin position="240"/>
        <end position="296"/>
    </location>
</feature>
<evidence type="ECO:0000256" key="2">
    <source>
        <dbReference type="SAM" id="MobiDB-lite"/>
    </source>
</evidence>
<dbReference type="InterPro" id="IPR038366">
    <property type="entry name" value="Znf_CppX_C4_sf"/>
</dbReference>
<comment type="caution">
    <text evidence="4">The sequence shown here is derived from an EMBL/GenBank/DDBJ whole genome shotgun (WGS) entry which is preliminary data.</text>
</comment>
<sequence length="541" mass="57808">MANPRDHIRAAQAAELRGDKASAIAELRQAAELYRSSGNPARALHLLRHAKGLDPSSEELSEEIRQAEEAPETSEDGERVLELKPSPEELAERQRLIEEALREAGVHEAGKGAQDEVQRWLVEEPSAARRGAPRDLLSARERALKWAQQEAEEEEALREWSGDAAEALPVGTPPIAGAPNPASVSLEVKALVGADMKALVAEVETLTSLSDPEEPFPEEMMSSESEPAREPSRADPSLFDRGPTRADPSLDAWCSFCCRPRAEVGELVAGPTGSFICAACVGESQGLLGLEGAAPAARPQPARRKDDARVLELVGQAEARALLERGLQAGARRLLVMGPEGCGKTVWLHELASQERGALMTLEALEQGGGGPVALVEDVDRLSPEEQARLGAFLARHPERTVVMSARGTSNVPSLRLQGAAGSLPVFTTSAVFPLLRGAVPMALLDQVQLVIPLREPTEAEFIEIARRRLALRGPEVSLSDEVLAAFASEAARSPRFGHELSALLSRVLAGSWSLQGASPDSQDDAGGKPPARRGRRKGAP</sequence>
<accession>A0ABU5H5Q1</accession>
<dbReference type="SMART" id="SM00994">
    <property type="entry name" value="zf-C4_ClpX"/>
    <property type="match status" value="1"/>
</dbReference>
<evidence type="ECO:0000256" key="1">
    <source>
        <dbReference type="PROSITE-ProRule" id="PRU01250"/>
    </source>
</evidence>
<evidence type="ECO:0000259" key="3">
    <source>
        <dbReference type="PROSITE" id="PS51902"/>
    </source>
</evidence>
<proteinExistence type="inferred from homology"/>
<organism evidence="4 5">
    <name type="scientific">Hyalangium rubrum</name>
    <dbReference type="NCBI Taxonomy" id="3103134"/>
    <lineage>
        <taxon>Bacteria</taxon>
        <taxon>Pseudomonadati</taxon>
        <taxon>Myxococcota</taxon>
        <taxon>Myxococcia</taxon>
        <taxon>Myxococcales</taxon>
        <taxon>Cystobacterineae</taxon>
        <taxon>Archangiaceae</taxon>
        <taxon>Hyalangium</taxon>
    </lineage>
</organism>
<dbReference type="SUPFAM" id="SSF52540">
    <property type="entry name" value="P-loop containing nucleoside triphosphate hydrolases"/>
    <property type="match status" value="1"/>
</dbReference>
<dbReference type="Gene3D" id="6.20.220.10">
    <property type="entry name" value="ClpX chaperone, C4-type zinc finger domain"/>
    <property type="match status" value="1"/>
</dbReference>
<protein>
    <submittedName>
        <fullName evidence="4">ClpX C4-type zinc finger protein</fullName>
    </submittedName>
</protein>
<feature type="binding site" evidence="1">
    <location>
        <position position="254"/>
    </location>
    <ligand>
        <name>Zn(2+)</name>
        <dbReference type="ChEBI" id="CHEBI:29105"/>
    </ligand>
</feature>
<evidence type="ECO:0000313" key="5">
    <source>
        <dbReference type="Proteomes" id="UP001291309"/>
    </source>
</evidence>
<gene>
    <name evidence="4" type="ORF">SYV04_17370</name>
</gene>
<feature type="compositionally biased region" description="Basic residues" evidence="2">
    <location>
        <begin position="531"/>
        <end position="541"/>
    </location>
</feature>